<feature type="domain" description="bAvd-like" evidence="1">
    <location>
        <begin position="15"/>
        <end position="111"/>
    </location>
</feature>
<dbReference type="RefSeq" id="WP_169339165.1">
    <property type="nucleotide sequence ID" value="NZ_JABBZM010000002.1"/>
</dbReference>
<evidence type="ECO:0000259" key="1">
    <source>
        <dbReference type="Pfam" id="PF22296"/>
    </source>
</evidence>
<proteinExistence type="predicted"/>
<comment type="caution">
    <text evidence="2">The sequence shown here is derived from an EMBL/GenBank/DDBJ whole genome shotgun (WGS) entry which is preliminary data.</text>
</comment>
<dbReference type="AlphaFoldDB" id="A0A848NZB8"/>
<evidence type="ECO:0000313" key="3">
    <source>
        <dbReference type="Proteomes" id="UP000575469"/>
    </source>
</evidence>
<dbReference type="InterPro" id="IPR055360">
    <property type="entry name" value="bAvd"/>
</dbReference>
<dbReference type="EMBL" id="JABBZM010000002">
    <property type="protein sequence ID" value="NMV36808.1"/>
    <property type="molecule type" value="Genomic_DNA"/>
</dbReference>
<gene>
    <name evidence="2" type="ORF">HGR00_02665</name>
</gene>
<reference evidence="2 3" key="1">
    <citation type="submission" date="2020-04" db="EMBL/GenBank/DDBJ databases">
        <title>Ralstonia insidiosa genome sequencing and assembly.</title>
        <authorList>
            <person name="Martins R.C.R."/>
            <person name="Perdigao-Neto L.V."/>
            <person name="Levin A.S.S."/>
            <person name="Costa S.F."/>
        </authorList>
    </citation>
    <scope>NUCLEOTIDE SEQUENCE [LARGE SCALE GENOMIC DNA]</scope>
    <source>
        <strain evidence="2 3">5047</strain>
    </source>
</reference>
<dbReference type="Gene3D" id="1.20.1440.60">
    <property type="entry name" value="23S rRNA-intervening sequence"/>
    <property type="match status" value="1"/>
</dbReference>
<dbReference type="CDD" id="cd16376">
    <property type="entry name" value="Avd_like"/>
    <property type="match status" value="1"/>
</dbReference>
<accession>A0A848NZB8</accession>
<name>A0A848NZB8_9RALS</name>
<dbReference type="Pfam" id="PF22296">
    <property type="entry name" value="bAvd"/>
    <property type="match status" value="1"/>
</dbReference>
<dbReference type="Proteomes" id="UP000575469">
    <property type="component" value="Unassembled WGS sequence"/>
</dbReference>
<sequence length="124" mass="13831">MALHTQLPIYRAAYGLLDVVTDLVKNMARDFKRSVGEKISAECIEIMVLVFRANVAADKSPHLTELLERLEVINLLLRLGMDKRLISRPAYAKAVEITTSIGKQANGWKKSANRLLHGGQGHHD</sequence>
<evidence type="ECO:0000313" key="2">
    <source>
        <dbReference type="EMBL" id="NMV36808.1"/>
    </source>
</evidence>
<organism evidence="2 3">
    <name type="scientific">Ralstonia insidiosa</name>
    <dbReference type="NCBI Taxonomy" id="190721"/>
    <lineage>
        <taxon>Bacteria</taxon>
        <taxon>Pseudomonadati</taxon>
        <taxon>Pseudomonadota</taxon>
        <taxon>Betaproteobacteria</taxon>
        <taxon>Burkholderiales</taxon>
        <taxon>Burkholderiaceae</taxon>
        <taxon>Ralstonia</taxon>
    </lineage>
</organism>
<protein>
    <submittedName>
        <fullName evidence="2">Four helix bundle protein</fullName>
    </submittedName>
</protein>
<dbReference type="InterPro" id="IPR036583">
    <property type="entry name" value="23S_rRNA_IVS_sf"/>
</dbReference>